<comment type="catalytic activity">
    <reaction evidence="1 7">
        <text>[(1-&gt;4)-alpha-D-glucosyl](n) + ADP-alpha-D-glucose = [(1-&gt;4)-alpha-D-glucosyl](n+1) + ADP + H(+)</text>
        <dbReference type="Rhea" id="RHEA:18189"/>
        <dbReference type="Rhea" id="RHEA-COMP:9584"/>
        <dbReference type="Rhea" id="RHEA-COMP:9587"/>
        <dbReference type="ChEBI" id="CHEBI:15378"/>
        <dbReference type="ChEBI" id="CHEBI:15444"/>
        <dbReference type="ChEBI" id="CHEBI:57498"/>
        <dbReference type="ChEBI" id="CHEBI:456216"/>
        <dbReference type="EC" id="2.4.1.21"/>
    </reaction>
</comment>
<comment type="pathway">
    <text evidence="7">Glycan biosynthesis; glycogen biosynthesis.</text>
</comment>
<keyword evidence="5 7" id="KW-0808">Transferase</keyword>
<dbReference type="NCBIfam" id="NF001898">
    <property type="entry name" value="PRK00654.1-1"/>
    <property type="match status" value="1"/>
</dbReference>
<protein>
    <recommendedName>
        <fullName evidence="7">Glycogen synthase</fullName>
        <ecNumber evidence="7">2.4.1.21</ecNumber>
    </recommendedName>
    <alternativeName>
        <fullName evidence="7">Starch [bacterial glycogen] synthase</fullName>
    </alternativeName>
</protein>
<evidence type="ECO:0000259" key="9">
    <source>
        <dbReference type="Pfam" id="PF08323"/>
    </source>
</evidence>
<dbReference type="OrthoDB" id="9808590at2"/>
<dbReference type="PATRIC" id="fig|218284.4.peg.4293"/>
<dbReference type="GO" id="GO:0004373">
    <property type="term" value="F:alpha-1,4-glucan glucosyltransferase (UDP-glucose donor) activity"/>
    <property type="evidence" value="ECO:0007669"/>
    <property type="project" value="InterPro"/>
</dbReference>
<comment type="similarity">
    <text evidence="3 7">Belongs to the glycosyltransferase 1 family. Bacterial/plant glycogen synthase subfamily.</text>
</comment>
<reference evidence="10 11" key="1">
    <citation type="submission" date="2015-08" db="EMBL/GenBank/DDBJ databases">
        <title>Draft Genome Sequence of Bacillus vietnamensis UCD-SED5.</title>
        <authorList>
            <person name="Lee R.D."/>
            <person name="Jospin G."/>
            <person name="Lang J.M."/>
            <person name="Coil D.A."/>
            <person name="Eisen J.A."/>
        </authorList>
    </citation>
    <scope>NUCLEOTIDE SEQUENCE [LARGE SCALE GENOMIC DNA]</scope>
    <source>
        <strain evidence="10 11">UCD-SED5</strain>
    </source>
</reference>
<feature type="domain" description="Glycosyl transferase family 1" evidence="8">
    <location>
        <begin position="286"/>
        <end position="451"/>
    </location>
</feature>
<accession>A0A0P6VVW6</accession>
<evidence type="ECO:0000313" key="11">
    <source>
        <dbReference type="Proteomes" id="UP000050398"/>
    </source>
</evidence>
<keyword evidence="6 7" id="KW-0320">Glycogen biosynthesis</keyword>
<dbReference type="NCBIfam" id="TIGR02095">
    <property type="entry name" value="glgA"/>
    <property type="match status" value="1"/>
</dbReference>
<evidence type="ECO:0000256" key="5">
    <source>
        <dbReference type="ARBA" id="ARBA00022679"/>
    </source>
</evidence>
<dbReference type="Pfam" id="PF08323">
    <property type="entry name" value="Glyco_transf_5"/>
    <property type="match status" value="1"/>
</dbReference>
<feature type="binding site" evidence="7">
    <location>
        <position position="15"/>
    </location>
    <ligand>
        <name>ADP-alpha-D-glucose</name>
        <dbReference type="ChEBI" id="CHEBI:57498"/>
    </ligand>
</feature>
<dbReference type="EC" id="2.4.1.21" evidence="7"/>
<evidence type="ECO:0000256" key="2">
    <source>
        <dbReference type="ARBA" id="ARBA00002764"/>
    </source>
</evidence>
<dbReference type="PANTHER" id="PTHR45825:SF11">
    <property type="entry name" value="ALPHA AMYLASE DOMAIN-CONTAINING PROTEIN"/>
    <property type="match status" value="1"/>
</dbReference>
<dbReference type="Proteomes" id="UP000050398">
    <property type="component" value="Unassembled WGS sequence"/>
</dbReference>
<evidence type="ECO:0000313" key="10">
    <source>
        <dbReference type="EMBL" id="KPL59080.1"/>
    </source>
</evidence>
<dbReference type="Gene3D" id="3.40.50.2000">
    <property type="entry name" value="Glycogen Phosphorylase B"/>
    <property type="match status" value="2"/>
</dbReference>
<evidence type="ECO:0000256" key="1">
    <source>
        <dbReference type="ARBA" id="ARBA00001478"/>
    </source>
</evidence>
<dbReference type="RefSeq" id="WP_060672893.1">
    <property type="nucleotide sequence ID" value="NZ_LIXZ01000009.1"/>
</dbReference>
<evidence type="ECO:0000256" key="6">
    <source>
        <dbReference type="ARBA" id="ARBA00023056"/>
    </source>
</evidence>
<organism evidence="10 11">
    <name type="scientific">Rossellomorea vietnamensis</name>
    <dbReference type="NCBI Taxonomy" id="218284"/>
    <lineage>
        <taxon>Bacteria</taxon>
        <taxon>Bacillati</taxon>
        <taxon>Bacillota</taxon>
        <taxon>Bacilli</taxon>
        <taxon>Bacillales</taxon>
        <taxon>Bacillaceae</taxon>
        <taxon>Rossellomorea</taxon>
    </lineage>
</organism>
<dbReference type="HAMAP" id="MF_00484">
    <property type="entry name" value="Glycogen_synth"/>
    <property type="match status" value="1"/>
</dbReference>
<dbReference type="AlphaFoldDB" id="A0A0P6VVW6"/>
<dbReference type="CDD" id="cd03791">
    <property type="entry name" value="GT5_Glycogen_synthase_DULL1-like"/>
    <property type="match status" value="1"/>
</dbReference>
<dbReference type="Pfam" id="PF00534">
    <property type="entry name" value="Glycos_transf_1"/>
    <property type="match status" value="1"/>
</dbReference>
<evidence type="ECO:0000256" key="4">
    <source>
        <dbReference type="ARBA" id="ARBA00022676"/>
    </source>
</evidence>
<dbReference type="GO" id="GO:0005978">
    <property type="term" value="P:glycogen biosynthetic process"/>
    <property type="evidence" value="ECO:0007669"/>
    <property type="project" value="UniProtKB-UniRule"/>
</dbReference>
<proteinExistence type="inferred from homology"/>
<dbReference type="UniPathway" id="UPA00164"/>
<sequence>MKVLFVVSECVPFIKSGGLADVAGALPKELRSLGTDVRVILPKYGGIPQEFRSRMKRKKEFFVSVGWRNQYCGIEEYSENGVTYYFVDNEYYFNRERLYGYFDDGERFSYFTRAVLESIAVLDFYPDVIHCHDWHTGMVPFLLRSEYQERPGYSFIRSVFTIHNLQFQGIYPKQVMTDLLAIPEKYFHHEYLEFYGNINFMKGALISSDFVTTVSPTYKEEILTPYYGEKLHNILGQRYNQLLGILNGIDDEVYNPDDGKFPFFSGNLQGKKLSKQHLQSSLGLEENEGIPLVSIISRLTNQKGLELIRGVFHEMIQENVQFVLLGTGDWEFEQFFREMEWTYPDKVRIQIGFNEELAKQIYSASDMFLMPSKFEPCGLGQLIAMRYGALPLVRETGGLNDTVESYNEETKSGNGFSFKNFNAHDMLYTYRRALSYFHEDPETWNHIVRNAMNKDYSWAQSAFKYNQLYADLVTRSESHVF</sequence>
<dbReference type="EMBL" id="LIXZ01000009">
    <property type="protein sequence ID" value="KPL59080.1"/>
    <property type="molecule type" value="Genomic_DNA"/>
</dbReference>
<dbReference type="InterPro" id="IPR013534">
    <property type="entry name" value="Starch_synth_cat_dom"/>
</dbReference>
<dbReference type="eggNOG" id="COG0297">
    <property type="taxonomic scope" value="Bacteria"/>
</dbReference>
<evidence type="ECO:0000259" key="8">
    <source>
        <dbReference type="Pfam" id="PF00534"/>
    </source>
</evidence>
<dbReference type="InterPro" id="IPR001296">
    <property type="entry name" value="Glyco_trans_1"/>
</dbReference>
<dbReference type="SUPFAM" id="SSF53756">
    <property type="entry name" value="UDP-Glycosyltransferase/glycogen phosphorylase"/>
    <property type="match status" value="1"/>
</dbReference>
<comment type="caution">
    <text evidence="10">The sequence shown here is derived from an EMBL/GenBank/DDBJ whole genome shotgun (WGS) entry which is preliminary data.</text>
</comment>
<gene>
    <name evidence="7" type="primary">glgA</name>
    <name evidence="10" type="ORF">AM506_12835</name>
</gene>
<comment type="function">
    <text evidence="2 7">Synthesizes alpha-1,4-glucan chains using ADP-glucose.</text>
</comment>
<dbReference type="InterPro" id="IPR011835">
    <property type="entry name" value="GS/SS"/>
</dbReference>
<keyword evidence="4 7" id="KW-0328">Glycosyltransferase</keyword>
<evidence type="ECO:0000256" key="3">
    <source>
        <dbReference type="ARBA" id="ARBA00010281"/>
    </source>
</evidence>
<feature type="domain" description="Starch synthase catalytic" evidence="9">
    <location>
        <begin position="2"/>
        <end position="235"/>
    </location>
</feature>
<dbReference type="PANTHER" id="PTHR45825">
    <property type="entry name" value="GRANULE-BOUND STARCH SYNTHASE 1, CHLOROPLASTIC/AMYLOPLASTIC"/>
    <property type="match status" value="1"/>
</dbReference>
<evidence type="ECO:0000256" key="7">
    <source>
        <dbReference type="HAMAP-Rule" id="MF_00484"/>
    </source>
</evidence>
<dbReference type="GO" id="GO:0009011">
    <property type="term" value="F:alpha-1,4-glucan glucosyltransferase (ADP-glucose donor) activity"/>
    <property type="evidence" value="ECO:0007669"/>
    <property type="project" value="UniProtKB-UniRule"/>
</dbReference>
<name>A0A0P6VVW6_9BACI</name>